<evidence type="ECO:0000256" key="1">
    <source>
        <dbReference type="ARBA" id="ARBA00009336"/>
    </source>
</evidence>
<keyword evidence="7" id="KW-1185">Reference proteome</keyword>
<protein>
    <recommendedName>
        <fullName evidence="2">Chitinase domain-containing protein 1</fullName>
    </recommendedName>
</protein>
<dbReference type="GO" id="GO:0012505">
    <property type="term" value="C:endomembrane system"/>
    <property type="evidence" value="ECO:0007669"/>
    <property type="project" value="TreeGrafter"/>
</dbReference>
<evidence type="ECO:0000313" key="6">
    <source>
        <dbReference type="EMBL" id="EPB79644.1"/>
    </source>
</evidence>
<dbReference type="GO" id="GO:0005975">
    <property type="term" value="P:carbohydrate metabolic process"/>
    <property type="evidence" value="ECO:0007669"/>
    <property type="project" value="InterPro"/>
</dbReference>
<dbReference type="InterPro" id="IPR029070">
    <property type="entry name" value="Chitinase_insertion_sf"/>
</dbReference>
<evidence type="ECO:0000256" key="2">
    <source>
        <dbReference type="ARBA" id="ARBA00040976"/>
    </source>
</evidence>
<dbReference type="PANTHER" id="PTHR46066">
    <property type="entry name" value="CHITINASE DOMAIN-CONTAINING PROTEIN 1 FAMILY MEMBER"/>
    <property type="match status" value="1"/>
</dbReference>
<evidence type="ECO:0000256" key="3">
    <source>
        <dbReference type="SAM" id="MobiDB-lite"/>
    </source>
</evidence>
<dbReference type="Pfam" id="PF00704">
    <property type="entry name" value="Glyco_hydro_18"/>
    <property type="match status" value="1"/>
</dbReference>
<feature type="region of interest" description="Disordered" evidence="3">
    <location>
        <begin position="22"/>
        <end position="46"/>
    </location>
</feature>
<feature type="domain" description="GH18" evidence="5">
    <location>
        <begin position="76"/>
        <end position="366"/>
    </location>
</feature>
<dbReference type="Gene3D" id="3.10.50.10">
    <property type="match status" value="1"/>
</dbReference>
<gene>
    <name evidence="6" type="ORF">ANCCEY_01188</name>
</gene>
<name>A0A0D6M659_9BILA</name>
<dbReference type="InterPro" id="IPR001223">
    <property type="entry name" value="Glyco_hydro18_cat"/>
</dbReference>
<evidence type="ECO:0000313" key="7">
    <source>
        <dbReference type="Proteomes" id="UP000054495"/>
    </source>
</evidence>
<feature type="signal peptide" evidence="4">
    <location>
        <begin position="1"/>
        <end position="22"/>
    </location>
</feature>
<dbReference type="Proteomes" id="UP000054495">
    <property type="component" value="Unassembled WGS sequence"/>
</dbReference>
<evidence type="ECO:0000259" key="5">
    <source>
        <dbReference type="PROSITE" id="PS51910"/>
    </source>
</evidence>
<dbReference type="AlphaFoldDB" id="A0A0D6M659"/>
<dbReference type="EMBL" id="KE124790">
    <property type="protein sequence ID" value="EPB79644.1"/>
    <property type="molecule type" value="Genomic_DNA"/>
</dbReference>
<proteinExistence type="inferred from homology"/>
<accession>A0A0D6M659</accession>
<dbReference type="PANTHER" id="PTHR46066:SF2">
    <property type="entry name" value="CHITINASE DOMAIN-CONTAINING PROTEIN 1"/>
    <property type="match status" value="1"/>
</dbReference>
<feature type="chain" id="PRO_5002307541" description="Chitinase domain-containing protein 1" evidence="4">
    <location>
        <begin position="23"/>
        <end position="366"/>
    </location>
</feature>
<organism evidence="6 7">
    <name type="scientific">Ancylostoma ceylanicum</name>
    <dbReference type="NCBI Taxonomy" id="53326"/>
    <lineage>
        <taxon>Eukaryota</taxon>
        <taxon>Metazoa</taxon>
        <taxon>Ecdysozoa</taxon>
        <taxon>Nematoda</taxon>
        <taxon>Chromadorea</taxon>
        <taxon>Rhabditida</taxon>
        <taxon>Rhabditina</taxon>
        <taxon>Rhabditomorpha</taxon>
        <taxon>Strongyloidea</taxon>
        <taxon>Ancylostomatidae</taxon>
        <taxon>Ancylostomatinae</taxon>
        <taxon>Ancylostoma</taxon>
    </lineage>
</organism>
<feature type="compositionally biased region" description="Basic and acidic residues" evidence="3">
    <location>
        <begin position="22"/>
        <end position="45"/>
    </location>
</feature>
<dbReference type="GO" id="GO:0070492">
    <property type="term" value="F:oligosaccharide binding"/>
    <property type="evidence" value="ECO:0007669"/>
    <property type="project" value="TreeGrafter"/>
</dbReference>
<evidence type="ECO:0000256" key="4">
    <source>
        <dbReference type="SAM" id="SignalP"/>
    </source>
</evidence>
<reference evidence="6 7" key="1">
    <citation type="submission" date="2013-05" db="EMBL/GenBank/DDBJ databases">
        <title>Draft genome of the parasitic nematode Anyclostoma ceylanicum.</title>
        <authorList>
            <person name="Mitreva M."/>
        </authorList>
    </citation>
    <scope>NUCLEOTIDE SEQUENCE [LARGE SCALE GENOMIC DNA]</scope>
</reference>
<keyword evidence="4" id="KW-0732">Signal</keyword>
<dbReference type="Gene3D" id="3.20.20.80">
    <property type="entry name" value="Glycosidases"/>
    <property type="match status" value="1"/>
</dbReference>
<dbReference type="SUPFAM" id="SSF51445">
    <property type="entry name" value="(Trans)glycosidases"/>
    <property type="match status" value="1"/>
</dbReference>
<dbReference type="PROSITE" id="PS51910">
    <property type="entry name" value="GH18_2"/>
    <property type="match status" value="1"/>
</dbReference>
<sequence length="366" mass="42030">MKWLRLCVFVLLPALSVELGKSDRKARQEKKAKEEEAAPEKEERAIPLTHPPASVTKQSILKDHEKVDYKPRKFDNPLLVYVTPWNGKGYDLAKWVSHKVTHVAPVWLQVKPHVADLSFSCRILGTHDIDHEWVEDVRKNNSEVKIVPRVLFDNWEMEILMAFLQNEAWMNRCIGDLINLLTRSQFDGVVVELWANAMVQSQGEVTEMLVEMLNAWGSALHKKDLQLIVPVGPPLGSNYQLTGMFTPGHLYAMAEKVDYIQIMTYDFVSKDTLGVAPYDWVEKSVAALLERAPELSGQVMLGLNHYGYEYSNKRMQAVNFDKYLEKLKDGDSKLEWDTKSKEHFIRTRKVVFLEECGDSKLLLENS</sequence>
<comment type="similarity">
    <text evidence="1">Belongs to the glycosyl hydrolase 18 family.</text>
</comment>
<dbReference type="InterPro" id="IPR017853">
    <property type="entry name" value="GH"/>
</dbReference>